<keyword evidence="2" id="KW-0378">Hydrolase</keyword>
<gene>
    <name evidence="2" type="ORF">Rhe02_93640</name>
</gene>
<sequence length="264" mass="28127">MYTNEKTDGTVQSKDGTAIAFDRAGAGPPIILVDGAMCYRGAGPTWPLAAELIADFTVYTYDRRGRAASTDTQPWAIERELDDLEALITEAGGKAYVYGISSGAVLALGAALRGAPITKLVLFEPPLPADPLLNPVRELPSILDEMVRAGRRGEAVERFQTAVGIPAEMIAGMRNSPYRPALEAIAHTLVYDTTIAGSIPPAQLSSVGIATLVVDSGASTPWLRETTQALVEHLPDAQHLSLFGHFHDVDPKLLAPAIREFLVG</sequence>
<dbReference type="EMBL" id="BONY01000127">
    <property type="protein sequence ID" value="GIH11297.1"/>
    <property type="molecule type" value="Genomic_DNA"/>
</dbReference>
<comment type="caution">
    <text evidence="2">The sequence shown here is derived from an EMBL/GenBank/DDBJ whole genome shotgun (WGS) entry which is preliminary data.</text>
</comment>
<accession>A0A8J3QJN8</accession>
<dbReference type="RefSeq" id="WP_203915019.1">
    <property type="nucleotide sequence ID" value="NZ_BONY01000127.1"/>
</dbReference>
<feature type="domain" description="AB hydrolase-1" evidence="1">
    <location>
        <begin position="42"/>
        <end position="241"/>
    </location>
</feature>
<dbReference type="GO" id="GO:0016787">
    <property type="term" value="F:hydrolase activity"/>
    <property type="evidence" value="ECO:0007669"/>
    <property type="project" value="UniProtKB-KW"/>
</dbReference>
<dbReference type="InterPro" id="IPR029058">
    <property type="entry name" value="AB_hydrolase_fold"/>
</dbReference>
<dbReference type="InterPro" id="IPR000073">
    <property type="entry name" value="AB_hydrolase_1"/>
</dbReference>
<organism evidence="2 3">
    <name type="scientific">Rhizocola hellebori</name>
    <dbReference type="NCBI Taxonomy" id="1392758"/>
    <lineage>
        <taxon>Bacteria</taxon>
        <taxon>Bacillati</taxon>
        <taxon>Actinomycetota</taxon>
        <taxon>Actinomycetes</taxon>
        <taxon>Micromonosporales</taxon>
        <taxon>Micromonosporaceae</taxon>
        <taxon>Rhizocola</taxon>
    </lineage>
</organism>
<dbReference type="AlphaFoldDB" id="A0A8J3QJN8"/>
<evidence type="ECO:0000259" key="1">
    <source>
        <dbReference type="Pfam" id="PF12697"/>
    </source>
</evidence>
<dbReference type="Proteomes" id="UP000612899">
    <property type="component" value="Unassembled WGS sequence"/>
</dbReference>
<evidence type="ECO:0000313" key="3">
    <source>
        <dbReference type="Proteomes" id="UP000612899"/>
    </source>
</evidence>
<protein>
    <submittedName>
        <fullName evidence="2">Alpha/beta hydrolase</fullName>
    </submittedName>
</protein>
<keyword evidence="3" id="KW-1185">Reference proteome</keyword>
<dbReference type="Gene3D" id="3.40.50.1820">
    <property type="entry name" value="alpha/beta hydrolase"/>
    <property type="match status" value="1"/>
</dbReference>
<reference evidence="2" key="1">
    <citation type="submission" date="2021-01" db="EMBL/GenBank/DDBJ databases">
        <title>Whole genome shotgun sequence of Rhizocola hellebori NBRC 109834.</title>
        <authorList>
            <person name="Komaki H."/>
            <person name="Tamura T."/>
        </authorList>
    </citation>
    <scope>NUCLEOTIDE SEQUENCE</scope>
    <source>
        <strain evidence="2">NBRC 109834</strain>
    </source>
</reference>
<proteinExistence type="predicted"/>
<evidence type="ECO:0000313" key="2">
    <source>
        <dbReference type="EMBL" id="GIH11297.1"/>
    </source>
</evidence>
<dbReference type="Pfam" id="PF12697">
    <property type="entry name" value="Abhydrolase_6"/>
    <property type="match status" value="1"/>
</dbReference>
<dbReference type="SUPFAM" id="SSF53474">
    <property type="entry name" value="alpha/beta-Hydrolases"/>
    <property type="match status" value="1"/>
</dbReference>
<name>A0A8J3QJN8_9ACTN</name>